<sequence length="317" mass="37247">MIIAIDESGSFNKDSNDLNLFVAAHILSENGQLEIKRKQFENWENGIAEKFIDKNGEVKGQLLGKVELRDFLKNVVLQKPEVGFSIVSIIPKNNNSEVINKHHRSQIVQLDYSKELFIENNAIKKNVNFFDQFTKWLNKRNESQFLKMLCLKNCIYESFYNGFVFGIITELNDELINLKFKIDNDFISNDNKYWKGYLLKFLEEHSKRKLIPILDTWTDNHPVIQKYVKNGRFNLNIPFKENLDFFDSKDNFEIRIADIAAIIVNRNFNSQGYKSLYQSLRKRLLGKDGHSQLVFNDFNFDKTMEQFKRDSEKKKGG</sequence>
<evidence type="ECO:0000313" key="1">
    <source>
        <dbReference type="EMBL" id="MFD1163135.1"/>
    </source>
</evidence>
<accession>A0ABW3RDH9</accession>
<dbReference type="RefSeq" id="WP_311940279.1">
    <property type="nucleotide sequence ID" value="NZ_JAVSCK010000003.1"/>
</dbReference>
<proteinExistence type="predicted"/>
<name>A0ABW3RDH9_9FLAO</name>
<keyword evidence="2" id="KW-1185">Reference proteome</keyword>
<evidence type="ECO:0008006" key="3">
    <source>
        <dbReference type="Google" id="ProtNLM"/>
    </source>
</evidence>
<comment type="caution">
    <text evidence="1">The sequence shown here is derived from an EMBL/GenBank/DDBJ whole genome shotgun (WGS) entry which is preliminary data.</text>
</comment>
<dbReference type="EMBL" id="JBHTLJ010000003">
    <property type="protein sequence ID" value="MFD1163135.1"/>
    <property type="molecule type" value="Genomic_DNA"/>
</dbReference>
<reference evidence="2" key="1">
    <citation type="journal article" date="2019" name="Int. J. Syst. Evol. Microbiol.">
        <title>The Global Catalogue of Microorganisms (GCM) 10K type strain sequencing project: providing services to taxonomists for standard genome sequencing and annotation.</title>
        <authorList>
            <consortium name="The Broad Institute Genomics Platform"/>
            <consortium name="The Broad Institute Genome Sequencing Center for Infectious Disease"/>
            <person name="Wu L."/>
            <person name="Ma J."/>
        </authorList>
    </citation>
    <scope>NUCLEOTIDE SEQUENCE [LARGE SCALE GENOMIC DNA]</scope>
    <source>
        <strain evidence="2">CCUG 63246</strain>
    </source>
</reference>
<evidence type="ECO:0000313" key="2">
    <source>
        <dbReference type="Proteomes" id="UP001597163"/>
    </source>
</evidence>
<dbReference type="Proteomes" id="UP001597163">
    <property type="component" value="Unassembled WGS sequence"/>
</dbReference>
<gene>
    <name evidence="1" type="ORF">ACFQ2E_11940</name>
</gene>
<organism evidence="1 2">
    <name type="scientific">Hwangdonia seohaensis</name>
    <dbReference type="NCBI Taxonomy" id="1240727"/>
    <lineage>
        <taxon>Bacteria</taxon>
        <taxon>Pseudomonadati</taxon>
        <taxon>Bacteroidota</taxon>
        <taxon>Flavobacteriia</taxon>
        <taxon>Flavobacteriales</taxon>
        <taxon>Flavobacteriaceae</taxon>
        <taxon>Hwangdonia</taxon>
    </lineage>
</organism>
<protein>
    <recommendedName>
        <fullName evidence="3">DUF3800 domain-containing protein</fullName>
    </recommendedName>
</protein>